<dbReference type="EMBL" id="NBWU01000004">
    <property type="protein sequence ID" value="PCE63855.1"/>
    <property type="molecule type" value="Genomic_DNA"/>
</dbReference>
<keyword evidence="3" id="KW-1185">Reference proteome</keyword>
<dbReference type="InterPro" id="IPR032272">
    <property type="entry name" value="DUF4834"/>
</dbReference>
<dbReference type="OrthoDB" id="1123055at2"/>
<evidence type="ECO:0000313" key="3">
    <source>
        <dbReference type="Proteomes" id="UP000219559"/>
    </source>
</evidence>
<dbReference type="AlphaFoldDB" id="A0A2A4G7X4"/>
<comment type="caution">
    <text evidence="2">The sequence shown here is derived from an EMBL/GenBank/DDBJ whole genome shotgun (WGS) entry which is preliminary data.</text>
</comment>
<dbReference type="RefSeq" id="WP_097442571.1">
    <property type="nucleotide sequence ID" value="NZ_NBWU01000004.1"/>
</dbReference>
<evidence type="ECO:0000313" key="2">
    <source>
        <dbReference type="EMBL" id="PCE63855.1"/>
    </source>
</evidence>
<sequence>MAILETILIVLIVYYILKILAKRFGPVLLRYAAKKTEKRFRDAFEKQARAQGRTTQSTEGEVTVDNTVRSNERFRSKKKVGEYIDFEEVE</sequence>
<proteinExistence type="predicted"/>
<keyword evidence="1" id="KW-1133">Transmembrane helix</keyword>
<feature type="transmembrane region" description="Helical" evidence="1">
    <location>
        <begin position="6"/>
        <end position="29"/>
    </location>
</feature>
<organism evidence="2 3">
    <name type="scientific">Sediminicola luteus</name>
    <dbReference type="NCBI Taxonomy" id="319238"/>
    <lineage>
        <taxon>Bacteria</taxon>
        <taxon>Pseudomonadati</taxon>
        <taxon>Bacteroidota</taxon>
        <taxon>Flavobacteriia</taxon>
        <taxon>Flavobacteriales</taxon>
        <taxon>Flavobacteriaceae</taxon>
        <taxon>Sediminicola</taxon>
    </lineage>
</organism>
<accession>A0A2A4G7X4</accession>
<evidence type="ECO:0000256" key="1">
    <source>
        <dbReference type="SAM" id="Phobius"/>
    </source>
</evidence>
<keyword evidence="1" id="KW-0812">Transmembrane</keyword>
<dbReference type="Pfam" id="PF16118">
    <property type="entry name" value="DUF4834"/>
    <property type="match status" value="1"/>
</dbReference>
<name>A0A2A4G7X4_9FLAO</name>
<reference evidence="2 3" key="1">
    <citation type="submission" date="2017-04" db="EMBL/GenBank/DDBJ databases">
        <title>A new member of the family Flavobacteriaceae isolated from ascidians.</title>
        <authorList>
            <person name="Chen L."/>
        </authorList>
    </citation>
    <scope>NUCLEOTIDE SEQUENCE [LARGE SCALE GENOMIC DNA]</scope>
    <source>
        <strain evidence="2 3">HQA918</strain>
    </source>
</reference>
<keyword evidence="1" id="KW-0472">Membrane</keyword>
<evidence type="ECO:0008006" key="4">
    <source>
        <dbReference type="Google" id="ProtNLM"/>
    </source>
</evidence>
<protein>
    <recommendedName>
        <fullName evidence="4">DUF4834 domain-containing protein</fullName>
    </recommendedName>
</protein>
<gene>
    <name evidence="2" type="ORF">B7P33_11340</name>
</gene>
<dbReference type="Proteomes" id="UP000219559">
    <property type="component" value="Unassembled WGS sequence"/>
</dbReference>